<dbReference type="EMBL" id="JBBHJY010000001">
    <property type="protein sequence ID" value="MEJ6008461.1"/>
    <property type="molecule type" value="Genomic_DNA"/>
</dbReference>
<dbReference type="Gene3D" id="3.60.130.10">
    <property type="entry name" value="Clavaminate synthase-like"/>
    <property type="match status" value="1"/>
</dbReference>
<evidence type="ECO:0000256" key="2">
    <source>
        <dbReference type="ARBA" id="ARBA00005896"/>
    </source>
</evidence>
<evidence type="ECO:0000313" key="9">
    <source>
        <dbReference type="Proteomes" id="UP001379235"/>
    </source>
</evidence>
<comment type="cofactor">
    <cofactor evidence="1">
        <name>Fe(2+)</name>
        <dbReference type="ChEBI" id="CHEBI:29033"/>
    </cofactor>
</comment>
<dbReference type="GO" id="GO:0051213">
    <property type="term" value="F:dioxygenase activity"/>
    <property type="evidence" value="ECO:0007669"/>
    <property type="project" value="UniProtKB-KW"/>
</dbReference>
<comment type="similarity">
    <text evidence="2">Belongs to the TfdA dioxygenase family.</text>
</comment>
<dbReference type="SUPFAM" id="SSF51197">
    <property type="entry name" value="Clavaminate synthase-like"/>
    <property type="match status" value="1"/>
</dbReference>
<accession>A0ABU8S3D6</accession>
<keyword evidence="9" id="KW-1185">Reference proteome</keyword>
<protein>
    <submittedName>
        <fullName evidence="8">TauD/TfdA family dioxygenase</fullName>
    </submittedName>
</protein>
<keyword evidence="3" id="KW-0479">Metal-binding</keyword>
<dbReference type="InterPro" id="IPR051178">
    <property type="entry name" value="TfdA_dioxygenase"/>
</dbReference>
<evidence type="ECO:0000313" key="8">
    <source>
        <dbReference type="EMBL" id="MEJ6008461.1"/>
    </source>
</evidence>
<keyword evidence="4 8" id="KW-0223">Dioxygenase</keyword>
<evidence type="ECO:0000256" key="4">
    <source>
        <dbReference type="ARBA" id="ARBA00022964"/>
    </source>
</evidence>
<dbReference type="InterPro" id="IPR003819">
    <property type="entry name" value="TauD/TfdA-like"/>
</dbReference>
<evidence type="ECO:0000259" key="7">
    <source>
        <dbReference type="Pfam" id="PF02668"/>
    </source>
</evidence>
<dbReference type="RefSeq" id="WP_339964011.1">
    <property type="nucleotide sequence ID" value="NZ_JBBHJY010000001.1"/>
</dbReference>
<organism evidence="8 9">
    <name type="scientific">Novosphingobium aquae</name>
    <dbReference type="NCBI Taxonomy" id="3133435"/>
    <lineage>
        <taxon>Bacteria</taxon>
        <taxon>Pseudomonadati</taxon>
        <taxon>Pseudomonadota</taxon>
        <taxon>Alphaproteobacteria</taxon>
        <taxon>Sphingomonadales</taxon>
        <taxon>Sphingomonadaceae</taxon>
        <taxon>Novosphingobium</taxon>
    </lineage>
</organism>
<evidence type="ECO:0000256" key="5">
    <source>
        <dbReference type="ARBA" id="ARBA00023002"/>
    </source>
</evidence>
<evidence type="ECO:0000256" key="6">
    <source>
        <dbReference type="ARBA" id="ARBA00023004"/>
    </source>
</evidence>
<dbReference type="PANTHER" id="PTHR43779:SF2">
    <property type="entry name" value="ALPHA-KETOGLUTARATE-DEPENDENT XANTHINE DIOXYGENASE XAN1"/>
    <property type="match status" value="1"/>
</dbReference>
<dbReference type="PANTHER" id="PTHR43779">
    <property type="entry name" value="DIOXYGENASE RV0097-RELATED"/>
    <property type="match status" value="1"/>
</dbReference>
<dbReference type="Pfam" id="PF02668">
    <property type="entry name" value="TauD"/>
    <property type="match status" value="1"/>
</dbReference>
<dbReference type="InterPro" id="IPR042098">
    <property type="entry name" value="TauD-like_sf"/>
</dbReference>
<name>A0ABU8S3D6_9SPHN</name>
<reference evidence="8 9" key="1">
    <citation type="submission" date="2024-03" db="EMBL/GenBank/DDBJ databases">
        <authorList>
            <person name="Jo J.-H."/>
        </authorList>
    </citation>
    <scope>NUCLEOTIDE SEQUENCE [LARGE SCALE GENOMIC DNA]</scope>
    <source>
        <strain evidence="8 9">AS3R-12</strain>
    </source>
</reference>
<evidence type="ECO:0000256" key="3">
    <source>
        <dbReference type="ARBA" id="ARBA00022723"/>
    </source>
</evidence>
<comment type="caution">
    <text evidence="8">The sequence shown here is derived from an EMBL/GenBank/DDBJ whole genome shotgun (WGS) entry which is preliminary data.</text>
</comment>
<evidence type="ECO:0000256" key="1">
    <source>
        <dbReference type="ARBA" id="ARBA00001954"/>
    </source>
</evidence>
<keyword evidence="6" id="KW-0408">Iron</keyword>
<gene>
    <name evidence="8" type="ORF">WG900_00860</name>
</gene>
<keyword evidence="5" id="KW-0560">Oxidoreductase</keyword>
<sequence length="270" mass="30195">MEITSLGIGFGARISHFDALTGGSAEDVELLRAAFDDHHLLIITNCGVLPGERHAEIASWFGPVGANIGADGKPWTYLDNRDTVGRNELKFHSDISFMPVPFLGLSLHPTVLPATPTETSFISTALAWDALDQDLKDLLADRQVKHEFLDESTVSETFQHLHSWHPARMVHPRTGRPVLFVSENNVREIERFSREDSAPLLARIFAALYAAERRYDHVWQPGDFLIWDNRTLQHARPKVADPADGLRIMQRVALGTHSFSEQFEARSAPG</sequence>
<dbReference type="Proteomes" id="UP001379235">
    <property type="component" value="Unassembled WGS sequence"/>
</dbReference>
<feature type="domain" description="TauD/TfdA-like" evidence="7">
    <location>
        <begin position="5"/>
        <end position="252"/>
    </location>
</feature>
<proteinExistence type="inferred from homology"/>